<feature type="transmembrane region" description="Helical" evidence="5">
    <location>
        <begin position="148"/>
        <end position="179"/>
    </location>
</feature>
<dbReference type="GO" id="GO:0030026">
    <property type="term" value="P:intracellular manganese ion homeostasis"/>
    <property type="evidence" value="ECO:0007669"/>
    <property type="project" value="TreeGrafter"/>
</dbReference>
<dbReference type="PANTHER" id="PTHR11706">
    <property type="entry name" value="SOLUTE CARRIER PROTEIN FAMILY 11 MEMBER"/>
    <property type="match status" value="1"/>
</dbReference>
<feature type="transmembrane region" description="Helical" evidence="5">
    <location>
        <begin position="185"/>
        <end position="203"/>
    </location>
</feature>
<dbReference type="GO" id="GO:0005384">
    <property type="term" value="F:manganese ion transmembrane transporter activity"/>
    <property type="evidence" value="ECO:0007669"/>
    <property type="project" value="TreeGrafter"/>
</dbReference>
<gene>
    <name evidence="6" type="ORF">K437DRAFT_278820</name>
</gene>
<dbReference type="Pfam" id="PF01566">
    <property type="entry name" value="Nramp"/>
    <property type="match status" value="3"/>
</dbReference>
<evidence type="ECO:0000256" key="3">
    <source>
        <dbReference type="ARBA" id="ARBA00022989"/>
    </source>
</evidence>
<dbReference type="FunCoup" id="A0A066VWA3">
    <property type="interactions" value="130"/>
</dbReference>
<feature type="transmembrane region" description="Helical" evidence="5">
    <location>
        <begin position="255"/>
        <end position="275"/>
    </location>
</feature>
<dbReference type="HOGENOM" id="CLU_020088_4_2_1"/>
<keyword evidence="7" id="KW-1185">Reference proteome</keyword>
<feature type="transmembrane region" description="Helical" evidence="5">
    <location>
        <begin position="451"/>
        <end position="469"/>
    </location>
</feature>
<dbReference type="PANTHER" id="PTHR11706:SF101">
    <property type="entry name" value="MANGANESE TRANSPORTER SMF1"/>
    <property type="match status" value="1"/>
</dbReference>
<keyword evidence="3 5" id="KW-1133">Transmembrane helix</keyword>
<dbReference type="OrthoDB" id="409173at2759"/>
<dbReference type="Proteomes" id="UP000027361">
    <property type="component" value="Unassembled WGS sequence"/>
</dbReference>
<proteinExistence type="predicted"/>
<comment type="caution">
    <text evidence="6">The sequence shown here is derived from an EMBL/GenBank/DDBJ whole genome shotgun (WGS) entry which is preliminary data.</text>
</comment>
<keyword evidence="2 5" id="KW-0812">Transmembrane</keyword>
<dbReference type="GO" id="GO:0005886">
    <property type="term" value="C:plasma membrane"/>
    <property type="evidence" value="ECO:0007669"/>
    <property type="project" value="TreeGrafter"/>
</dbReference>
<feature type="transmembrane region" description="Helical" evidence="5">
    <location>
        <begin position="642"/>
        <end position="663"/>
    </location>
</feature>
<dbReference type="EMBL" id="JMSN01000064">
    <property type="protein sequence ID" value="KDN43094.1"/>
    <property type="molecule type" value="Genomic_DNA"/>
</dbReference>
<organism evidence="6 7">
    <name type="scientific">Tilletiaria anomala (strain ATCC 24038 / CBS 436.72 / UBC 951)</name>
    <dbReference type="NCBI Taxonomy" id="1037660"/>
    <lineage>
        <taxon>Eukaryota</taxon>
        <taxon>Fungi</taxon>
        <taxon>Dikarya</taxon>
        <taxon>Basidiomycota</taxon>
        <taxon>Ustilaginomycotina</taxon>
        <taxon>Exobasidiomycetes</taxon>
        <taxon>Georgefischeriales</taxon>
        <taxon>Tilletiariaceae</taxon>
        <taxon>Tilletiaria</taxon>
    </lineage>
</organism>
<evidence type="ECO:0000313" key="7">
    <source>
        <dbReference type="Proteomes" id="UP000027361"/>
    </source>
</evidence>
<feature type="transmembrane region" description="Helical" evidence="5">
    <location>
        <begin position="410"/>
        <end position="430"/>
    </location>
</feature>
<dbReference type="GO" id="GO:0034755">
    <property type="term" value="P:iron ion transmembrane transport"/>
    <property type="evidence" value="ECO:0007669"/>
    <property type="project" value="TreeGrafter"/>
</dbReference>
<feature type="transmembrane region" description="Helical" evidence="5">
    <location>
        <begin position="475"/>
        <end position="498"/>
    </location>
</feature>
<dbReference type="PRINTS" id="PR00447">
    <property type="entry name" value="NATRESASSCMP"/>
</dbReference>
<comment type="subcellular location">
    <subcellularLocation>
        <location evidence="1">Membrane</location>
        <topology evidence="1">Multi-pass membrane protein</topology>
    </subcellularLocation>
</comment>
<evidence type="ECO:0000313" key="6">
    <source>
        <dbReference type="EMBL" id="KDN43094.1"/>
    </source>
</evidence>
<dbReference type="GeneID" id="25266868"/>
<feature type="transmembrane region" description="Helical" evidence="5">
    <location>
        <begin position="45"/>
        <end position="68"/>
    </location>
</feature>
<dbReference type="InterPro" id="IPR001046">
    <property type="entry name" value="NRAMP_fam"/>
</dbReference>
<evidence type="ECO:0000256" key="2">
    <source>
        <dbReference type="ARBA" id="ARBA00022692"/>
    </source>
</evidence>
<dbReference type="OMA" id="PHTIYLG"/>
<dbReference type="RefSeq" id="XP_013242261.1">
    <property type="nucleotide sequence ID" value="XM_013386807.1"/>
</dbReference>
<feature type="transmembrane region" description="Helical" evidence="5">
    <location>
        <begin position="349"/>
        <end position="373"/>
    </location>
</feature>
<name>A0A066VWA3_TILAU</name>
<keyword evidence="4 5" id="KW-0472">Membrane</keyword>
<reference evidence="6 7" key="1">
    <citation type="submission" date="2014-05" db="EMBL/GenBank/DDBJ databases">
        <title>Draft genome sequence of a rare smut relative, Tilletiaria anomala UBC 951.</title>
        <authorList>
            <consortium name="DOE Joint Genome Institute"/>
            <person name="Toome M."/>
            <person name="Kuo A."/>
            <person name="Henrissat B."/>
            <person name="Lipzen A."/>
            <person name="Tritt A."/>
            <person name="Yoshinaga Y."/>
            <person name="Zane M."/>
            <person name="Barry K."/>
            <person name="Grigoriev I.V."/>
            <person name="Spatafora J.W."/>
            <person name="Aimea M.C."/>
        </authorList>
    </citation>
    <scope>NUCLEOTIDE SEQUENCE [LARGE SCALE GENOMIC DNA]</scope>
    <source>
        <strain evidence="6 7">UBC 951</strain>
    </source>
</reference>
<evidence type="ECO:0000256" key="1">
    <source>
        <dbReference type="ARBA" id="ARBA00004141"/>
    </source>
</evidence>
<dbReference type="STRING" id="1037660.A0A066VWA3"/>
<dbReference type="InParanoid" id="A0A066VWA3"/>
<protein>
    <submittedName>
        <fullName evidence="6">Natural resistance-associated macrophage protein</fullName>
    </submittedName>
</protein>
<evidence type="ECO:0000256" key="5">
    <source>
        <dbReference type="SAM" id="Phobius"/>
    </source>
</evidence>
<dbReference type="GO" id="GO:0015086">
    <property type="term" value="F:cadmium ion transmembrane transporter activity"/>
    <property type="evidence" value="ECO:0007669"/>
    <property type="project" value="TreeGrafter"/>
</dbReference>
<sequence length="667" mass="71413">MQKTGRLLKRHWVFVGPGMISVVAYCDPGNWQSNLSAGASSGYKLLFAILLSSIFAIILQVLCVRLGIVTGMDLAQASRKLILGEPFGNRQRGDRDADRFSQAAVTGAEVGASVGTGTDTHATAISNPAGWNGLQTRRQKAIWCTRRIVLWTLYAISELAIVATELAELVGSAIALNLLFPGLPLWGGVLVTSVDVFLILLIYQPEKGTRIFEALIATLVGIVLISFIILVIRVKPVWTDVFDGYVPSATLVQPANLYLAVAILGATVMPHALFLGSHFSTLNRMAYFHSKGSPDHAMLPDTSAWELCASFVRLPAPPPMAKLRQRIPVVHRLSLDLIRIHLPHATVDIILSLFCFALVINSLILIVAGAAFYHGQRAGSGAAGTGADSDIGDLFDAFNLLQAYVGRGSAVLFAIALLASAQSASITVTLSGQIISEGFIQWRISPFMRRLITRLLAMIPSLAVASAVGRGGLDQMLVASQVALSMALPFVTLPLLVLTGLKRVMKVNEVAASHVPTPSASTSAFESQGRADFQSQSQSYQIPSLSLHRYAEEGNKDTILDGGAPSAFASNGDDQLRQQRQQGFQAQELQNQHNAHGHVERTGLCTVASPLTAAAVGAAPLSSTSVAPISPPKRYAYFHNGWVIRTLAWAVFGVICIADVYVLSTSF</sequence>
<accession>A0A066VWA3</accession>
<evidence type="ECO:0000256" key="4">
    <source>
        <dbReference type="ARBA" id="ARBA00023136"/>
    </source>
</evidence>
<dbReference type="NCBIfam" id="TIGR01197">
    <property type="entry name" value="nramp"/>
    <property type="match status" value="1"/>
</dbReference>
<feature type="transmembrane region" description="Helical" evidence="5">
    <location>
        <begin position="7"/>
        <end position="25"/>
    </location>
</feature>
<feature type="transmembrane region" description="Helical" evidence="5">
    <location>
        <begin position="215"/>
        <end position="235"/>
    </location>
</feature>
<dbReference type="AlphaFoldDB" id="A0A066VWA3"/>